<gene>
    <name evidence="1" type="ORF">PR048_011379</name>
</gene>
<comment type="caution">
    <text evidence="1">The sequence shown here is derived from an EMBL/GenBank/DDBJ whole genome shotgun (WGS) entry which is preliminary data.</text>
</comment>
<reference evidence="1 2" key="1">
    <citation type="submission" date="2023-02" db="EMBL/GenBank/DDBJ databases">
        <title>LHISI_Scaffold_Assembly.</title>
        <authorList>
            <person name="Stuart O.P."/>
            <person name="Cleave R."/>
            <person name="Magrath M.J.L."/>
            <person name="Mikheyev A.S."/>
        </authorList>
    </citation>
    <scope>NUCLEOTIDE SEQUENCE [LARGE SCALE GENOMIC DNA]</scope>
    <source>
        <strain evidence="1">Daus_M_001</strain>
        <tissue evidence="1">Leg muscle</tissue>
    </source>
</reference>
<sequence>MTRHPPPGKPTQSVVPRATGCYAHATNMLPQLPAKCKWCLLPHDVNLISGDIRWCCMCTPKFVEAHGNTQNYMVNRPSLDESDQLRACEERMNRSVRCPWAVAASPCCCIARGVTCPARVLRISLEDVEQFLKRYNERLQKHGCSSQRMGRRRRYPVARCSAAHESWSLWQRPDTSWSEFPDTLRNRFPPAERVKVCTVLHRMDAPPLTTHPARPTQRIHNALQLFLGPLLGKRTEGFVCLAITAEEVEAATPPMRWPWPLQLDCPTKREEPPPLIGAALEQPPPQGRLPHLPRPCHPLAPGLPNVECAPATRKLMAGERDLPNTGLPAVPASNPDMTCFHASVSLASAEPYQLFQITMDVNNVLTAALVDTATSDTLVLPALVAIDGCNSPPRTVPLSSMEEEVVPRQPWLEQQEVVIKVAASHIYFGTRERRTVYAVGNAVLEVKSAVSLPDLVHNVSQEYCEAVQRVTSKCQEVFAFYDLLHSKTTTEHLIPTGDEEPVYVGPRGYGFEEQQFGETERCYHSNEHKCLVMVWMLRKYQPHLESMQRCHGKLAHWKLLLQLFDFMIEHVAGRHNELPDLLLHDLEDAELLLDNADLDILFPSERLRAAEDAEHLDHLSQAVHVTRLTATSTV</sequence>
<organism evidence="1 2">
    <name type="scientific">Dryococelus australis</name>
    <dbReference type="NCBI Taxonomy" id="614101"/>
    <lineage>
        <taxon>Eukaryota</taxon>
        <taxon>Metazoa</taxon>
        <taxon>Ecdysozoa</taxon>
        <taxon>Arthropoda</taxon>
        <taxon>Hexapoda</taxon>
        <taxon>Insecta</taxon>
        <taxon>Pterygota</taxon>
        <taxon>Neoptera</taxon>
        <taxon>Polyneoptera</taxon>
        <taxon>Phasmatodea</taxon>
        <taxon>Verophasmatodea</taxon>
        <taxon>Anareolatae</taxon>
        <taxon>Phasmatidae</taxon>
        <taxon>Eurycanthinae</taxon>
        <taxon>Dryococelus</taxon>
    </lineage>
</organism>
<accession>A0ABQ9HLF4</accession>
<dbReference type="Proteomes" id="UP001159363">
    <property type="component" value="Chromosome X"/>
</dbReference>
<protein>
    <submittedName>
        <fullName evidence="1">Uncharacterized protein</fullName>
    </submittedName>
</protein>
<proteinExistence type="predicted"/>
<keyword evidence="2" id="KW-1185">Reference proteome</keyword>
<name>A0ABQ9HLF4_9NEOP</name>
<evidence type="ECO:0000313" key="2">
    <source>
        <dbReference type="Proteomes" id="UP001159363"/>
    </source>
</evidence>
<dbReference type="EMBL" id="JARBHB010000004">
    <property type="protein sequence ID" value="KAJ8885183.1"/>
    <property type="molecule type" value="Genomic_DNA"/>
</dbReference>
<evidence type="ECO:0000313" key="1">
    <source>
        <dbReference type="EMBL" id="KAJ8885183.1"/>
    </source>
</evidence>